<dbReference type="AlphaFoldDB" id="A0A7R8ZA34"/>
<sequence>MWSTDCGVGAGVRNPMTAGAIAPAEPFASAHHFLTTAENSSVSVCARKHSARAFPGALRVYYEYATVHCRCGAEVGNRARRCLPTSRKQRARHLASITIITVLVCELHLQNNDIQKEIECYAEKTGKKITVSLKRPRSQVGAIPSQLPNCPEYLSSSWPTRENVDQRRERIDNDNLRRAIAQSVVSKETFGTCGSCHTEGPPRREKEVRIILRPLYSFIDDNNKFIVKKLSVLSVCVTLLQHWVLKPPYAIEEPSTDARKEADYIVNNLLVSPGIAVILLESLIAYATTRAETVYVKGAEKKKFLVNYTSTSIVDLYDKGCSSLKKLKLGRTMSMAHCFVWNFCSASIVWGRRDRMIEDGHAHHKMCAENKPVQTKPVKPLAITNIFNTLLPLDGVTDKRVIVSKSVKNNFTPYVQPEKCGGNYAVFNRTKWQELGIYKSVISKFFSNTQPPQKISLTNHEISLRRMCGDRMVVISEKQDAGLKRVSYLAPSWVRLCEVWDLIDVAIDRWDMWSTPVARYCNNLINTLVVDVCDTLTESADVVDLKMPTVETHVKNLDLISATYYKRQVVGLDYYMMDCELKTTLLSHLRDTVEKRLTYWRQGKPRLARSRSILVLTCLVCQPDSRQGCDITRNDYVIGKT</sequence>
<gene>
    <name evidence="1" type="ORF">TDIB3V08_LOCUS8061</name>
</gene>
<organism evidence="1">
    <name type="scientific">Timema douglasi</name>
    <name type="common">Walking stick</name>
    <dbReference type="NCBI Taxonomy" id="61478"/>
    <lineage>
        <taxon>Eukaryota</taxon>
        <taxon>Metazoa</taxon>
        <taxon>Ecdysozoa</taxon>
        <taxon>Arthropoda</taxon>
        <taxon>Hexapoda</taxon>
        <taxon>Insecta</taxon>
        <taxon>Pterygota</taxon>
        <taxon>Neoptera</taxon>
        <taxon>Polyneoptera</taxon>
        <taxon>Phasmatodea</taxon>
        <taxon>Timematodea</taxon>
        <taxon>Timematoidea</taxon>
        <taxon>Timematidae</taxon>
        <taxon>Timema</taxon>
    </lineage>
</organism>
<proteinExistence type="predicted"/>
<protein>
    <submittedName>
        <fullName evidence="1">Uncharacterized protein</fullName>
    </submittedName>
</protein>
<accession>A0A7R8ZA34</accession>
<dbReference type="EMBL" id="OA568766">
    <property type="protein sequence ID" value="CAD7201870.1"/>
    <property type="molecule type" value="Genomic_DNA"/>
</dbReference>
<name>A0A7R8ZA34_TIMDO</name>
<evidence type="ECO:0000313" key="1">
    <source>
        <dbReference type="EMBL" id="CAD7201870.1"/>
    </source>
</evidence>
<reference evidence="1" key="1">
    <citation type="submission" date="2020-11" db="EMBL/GenBank/DDBJ databases">
        <authorList>
            <person name="Tran Van P."/>
        </authorList>
    </citation>
    <scope>NUCLEOTIDE SEQUENCE</scope>
</reference>